<dbReference type="SUPFAM" id="SSF51905">
    <property type="entry name" value="FAD/NAD(P)-binding domain"/>
    <property type="match status" value="1"/>
</dbReference>
<dbReference type="Gene3D" id="3.30.560.10">
    <property type="entry name" value="Glucose Oxidase, domain 3"/>
    <property type="match status" value="2"/>
</dbReference>
<evidence type="ECO:0000256" key="2">
    <source>
        <dbReference type="ARBA" id="ARBA00010790"/>
    </source>
</evidence>
<organism evidence="10">
    <name type="scientific">Pyropia yezoensis</name>
    <name type="common">Susabi-nori</name>
    <name type="synonym">Porphyra yezoensis</name>
    <dbReference type="NCBI Taxonomy" id="2788"/>
    <lineage>
        <taxon>Eukaryota</taxon>
        <taxon>Rhodophyta</taxon>
        <taxon>Bangiophyceae</taxon>
        <taxon>Bangiales</taxon>
        <taxon>Bangiaceae</taxon>
        <taxon>Pyropia</taxon>
    </lineage>
</organism>
<name>A0A515J4I6_PYRYE</name>
<accession>A0A515J4I6</accession>
<evidence type="ECO:0000256" key="1">
    <source>
        <dbReference type="ARBA" id="ARBA00001974"/>
    </source>
</evidence>
<protein>
    <submittedName>
        <fullName evidence="10">Choline dehydrogenase</fullName>
        <ecNumber evidence="10">1.1.99.1</ecNumber>
    </submittedName>
</protein>
<dbReference type="InterPro" id="IPR000172">
    <property type="entry name" value="GMC_OxRdtase_N"/>
</dbReference>
<evidence type="ECO:0000256" key="4">
    <source>
        <dbReference type="ARBA" id="ARBA00022827"/>
    </source>
</evidence>
<feature type="region of interest" description="Disordered" evidence="6">
    <location>
        <begin position="469"/>
        <end position="492"/>
    </location>
</feature>
<dbReference type="PROSITE" id="PS00624">
    <property type="entry name" value="GMC_OXRED_2"/>
    <property type="match status" value="1"/>
</dbReference>
<feature type="domain" description="Glucose-methanol-choline oxidoreductase N-terminal" evidence="9">
    <location>
        <begin position="377"/>
        <end position="391"/>
    </location>
</feature>
<feature type="region of interest" description="Disordered" evidence="6">
    <location>
        <begin position="390"/>
        <end position="423"/>
    </location>
</feature>
<proteinExistence type="evidence at transcript level"/>
<dbReference type="AlphaFoldDB" id="A0A515J4I6"/>
<dbReference type="InterPro" id="IPR036188">
    <property type="entry name" value="FAD/NAD-bd_sf"/>
</dbReference>
<dbReference type="GO" id="GO:0008812">
    <property type="term" value="F:choline dehydrogenase activity"/>
    <property type="evidence" value="ECO:0007669"/>
    <property type="project" value="UniProtKB-EC"/>
</dbReference>
<comment type="cofactor">
    <cofactor evidence="1">
        <name>FAD</name>
        <dbReference type="ChEBI" id="CHEBI:57692"/>
    </cofactor>
</comment>
<keyword evidence="10" id="KW-0560">Oxidoreductase</keyword>
<dbReference type="InterPro" id="IPR007867">
    <property type="entry name" value="GMC_OxRtase_C"/>
</dbReference>
<dbReference type="InterPro" id="IPR012132">
    <property type="entry name" value="GMC_OxRdtase"/>
</dbReference>
<evidence type="ECO:0000256" key="6">
    <source>
        <dbReference type="SAM" id="MobiDB-lite"/>
    </source>
</evidence>
<dbReference type="PANTHER" id="PTHR11552">
    <property type="entry name" value="GLUCOSE-METHANOL-CHOLINE GMC OXIDOREDUCTASE"/>
    <property type="match status" value="1"/>
</dbReference>
<dbReference type="EC" id="1.1.99.1" evidence="10"/>
<dbReference type="EMBL" id="MK294539">
    <property type="protein sequence ID" value="QDM14406.1"/>
    <property type="molecule type" value="mRNA"/>
</dbReference>
<evidence type="ECO:0000259" key="9">
    <source>
        <dbReference type="PROSITE" id="PS00624"/>
    </source>
</evidence>
<evidence type="ECO:0000256" key="7">
    <source>
        <dbReference type="SAM" id="Phobius"/>
    </source>
</evidence>
<dbReference type="Pfam" id="PF05199">
    <property type="entry name" value="GMC_oxred_C"/>
    <property type="match status" value="1"/>
</dbReference>
<keyword evidence="4 5" id="KW-0274">FAD</keyword>
<reference evidence="10" key="1">
    <citation type="submission" date="2018-12" db="EMBL/GenBank/DDBJ databases">
        <authorList>
            <person name="Chen N."/>
        </authorList>
    </citation>
    <scope>NUCLEOTIDE SEQUENCE</scope>
</reference>
<dbReference type="PANTHER" id="PTHR11552:SF147">
    <property type="entry name" value="CHOLINE DEHYDROGENASE, MITOCHONDRIAL"/>
    <property type="match status" value="1"/>
</dbReference>
<dbReference type="GO" id="GO:0050660">
    <property type="term" value="F:flavin adenine dinucleotide binding"/>
    <property type="evidence" value="ECO:0007669"/>
    <property type="project" value="InterPro"/>
</dbReference>
<dbReference type="Pfam" id="PF00732">
    <property type="entry name" value="GMC_oxred_N"/>
    <property type="match status" value="1"/>
</dbReference>
<evidence type="ECO:0000256" key="3">
    <source>
        <dbReference type="ARBA" id="ARBA00022630"/>
    </source>
</evidence>
<dbReference type="SUPFAM" id="SSF54373">
    <property type="entry name" value="FAD-linked reductases, C-terminal domain"/>
    <property type="match status" value="1"/>
</dbReference>
<feature type="compositionally biased region" description="Pro residues" evidence="6">
    <location>
        <begin position="394"/>
        <end position="406"/>
    </location>
</feature>
<keyword evidence="7" id="KW-1133">Transmembrane helix</keyword>
<evidence type="ECO:0000256" key="5">
    <source>
        <dbReference type="RuleBase" id="RU003968"/>
    </source>
</evidence>
<evidence type="ECO:0000259" key="8">
    <source>
        <dbReference type="PROSITE" id="PS00623"/>
    </source>
</evidence>
<evidence type="ECO:0000313" key="10">
    <source>
        <dbReference type="EMBL" id="QDM14406.1"/>
    </source>
</evidence>
<keyword evidence="7" id="KW-0812">Transmembrane</keyword>
<dbReference type="Gene3D" id="3.30.410.40">
    <property type="match status" value="1"/>
</dbReference>
<keyword evidence="7" id="KW-0472">Membrane</keyword>
<keyword evidence="3 5" id="KW-0285">Flavoprotein</keyword>
<dbReference type="Gene3D" id="3.50.50.60">
    <property type="entry name" value="FAD/NAD(P)-binding domain"/>
    <property type="match status" value="2"/>
</dbReference>
<feature type="transmembrane region" description="Helical" evidence="7">
    <location>
        <begin position="12"/>
        <end position="33"/>
    </location>
</feature>
<comment type="similarity">
    <text evidence="2 5">Belongs to the GMC oxidoreductase family.</text>
</comment>
<dbReference type="PROSITE" id="PS00623">
    <property type="entry name" value="GMC_OXRED_1"/>
    <property type="match status" value="1"/>
</dbReference>
<sequence length="762" mass="75193">MAAPPSIPPAVYLAVGVAYALAITPLLVALLLVRAAAARVWAALDRWVLVGGGCPPPPPPATAARDDADTPTAAAVAATAWDAILVGGGSAGCALAAGLLPAAAAAVPPRRVLLVEPGAAVPPTAAAPAGWIGAWGGPLDWGLFTAPQPALRGRVLGYPRGRALGGSSAINAKVWVHPTAADVDEWGVPGWTAGDLKGVRVALDAAVPLTRADEVGVGMKGGGACARGNANGLPVVATALRRAAADAGWPLVDDYNGQGGQLGAAYTTFSATVGDASNAYEALLRPAMAAHPGVLTILCGWEVTRVVLAPSPGGATGGDAPAGPGGAGAAAAPDAAVAATGVALTPSGGGAAPASRRRVAPMTARLAPGGEVFLCAGALASPVLLMRSGVGAEPAPPPPPPPPPPSAMTGAGATADARPPPPHVWSPHVGRHLQDHFLVPVAALARTRPPHRTTSGLDGVLFSRLLTAAPRAPPAGGDGPRSRPPHPPVRADTQSFFLSPGPLRAQLPYAASSLAAAAAAGAPRALRPSATTIAAATRALSAAVVHAPALAPLRAAVTDRVFSVASYTLRPTSRGRVSLCPRTGAVVVDPAGLSTAADMDAAVAAVVAGVRLLHTSPAVVATTGGPLLPLLPPVPTADVLSLLTCGDGGGLPPATAPVLPLRRGAPRVRAAVEAHVRAFGTTAWHALGTCRMGAAGGPDAAATAVVDGRLRVNGVARLRVVDLSVAPSMVSGNTNATAMTVGARGAELVREEWVARGWVPGG</sequence>
<feature type="domain" description="Glucose-methanol-choline oxidoreductase N-terminal" evidence="8">
    <location>
        <begin position="161"/>
        <end position="184"/>
    </location>
</feature>